<accession>A0AAN7C096</accession>
<feature type="transmembrane region" description="Helical" evidence="3">
    <location>
        <begin position="354"/>
        <end position="373"/>
    </location>
</feature>
<evidence type="ECO:0000259" key="4">
    <source>
        <dbReference type="PROSITE" id="PS50850"/>
    </source>
</evidence>
<feature type="transmembrane region" description="Helical" evidence="3">
    <location>
        <begin position="379"/>
        <end position="403"/>
    </location>
</feature>
<comment type="subcellular location">
    <subcellularLocation>
        <location evidence="1">Membrane</location>
        <topology evidence="1">Multi-pass membrane protein</topology>
    </subcellularLocation>
</comment>
<evidence type="ECO:0000313" key="5">
    <source>
        <dbReference type="EMBL" id="KAK4232840.1"/>
    </source>
</evidence>
<dbReference type="Pfam" id="PF07690">
    <property type="entry name" value="MFS_1"/>
    <property type="match status" value="1"/>
</dbReference>
<feature type="transmembrane region" description="Helical" evidence="3">
    <location>
        <begin position="323"/>
        <end position="342"/>
    </location>
</feature>
<dbReference type="InterPro" id="IPR050327">
    <property type="entry name" value="Proton-linked_MCT"/>
</dbReference>
<sequence length="479" mass="50879">MTRREKGTGVAGAPIDTLTLQKKSPSEADVAAHDDSDGSASLSRRLSAASSLAVTVPDGGARAWLTVAGSTAAVTATFGIINSVGTFQRYLATHQLRSFSDRDVGWIAGVNLFLCLFLGVQCGPLFDRYGPRWLLAGASVVFVAGMTGMSFLGCSPLSRGNLCAPGLQTHRAYALLMLTWGVLCGAAAAVITTTALAVTAHWFDKRRGLAAGIVYAGSSVGGVAFPLLMRATLATLGWDWTVRIVMLIALALLLVANAFITGRTKELNAGRLGGKTKVIDLSCFRDMRFVWATLGIAMFEFVVSSAVGELPSWAAARGFDESTAFAFLAVYNAGSLVGRIVAGAVSDLYGSLNTVIAVLVCSIAVIYGLWIPVSTDRLVLFYVFAALFGMSTGSIMSMAPVCISQLCKPYNFGRYLGTSYSLVSFFCFFSIPVSAEILDSLGPRVFTILFGAFLSIALAAFCTSRWACLGYRWKWKAII</sequence>
<feature type="transmembrane region" description="Helical" evidence="3">
    <location>
        <begin position="63"/>
        <end position="84"/>
    </location>
</feature>
<dbReference type="Proteomes" id="UP001303760">
    <property type="component" value="Unassembled WGS sequence"/>
</dbReference>
<dbReference type="GO" id="GO:0016020">
    <property type="term" value="C:membrane"/>
    <property type="evidence" value="ECO:0007669"/>
    <property type="project" value="UniProtKB-SubCell"/>
</dbReference>
<organism evidence="5 6">
    <name type="scientific">Achaetomium macrosporum</name>
    <dbReference type="NCBI Taxonomy" id="79813"/>
    <lineage>
        <taxon>Eukaryota</taxon>
        <taxon>Fungi</taxon>
        <taxon>Dikarya</taxon>
        <taxon>Ascomycota</taxon>
        <taxon>Pezizomycotina</taxon>
        <taxon>Sordariomycetes</taxon>
        <taxon>Sordariomycetidae</taxon>
        <taxon>Sordariales</taxon>
        <taxon>Chaetomiaceae</taxon>
        <taxon>Achaetomium</taxon>
    </lineage>
</organism>
<reference evidence="5" key="2">
    <citation type="submission" date="2023-05" db="EMBL/GenBank/DDBJ databases">
        <authorList>
            <consortium name="Lawrence Berkeley National Laboratory"/>
            <person name="Steindorff A."/>
            <person name="Hensen N."/>
            <person name="Bonometti L."/>
            <person name="Westerberg I."/>
            <person name="Brannstrom I.O."/>
            <person name="Guillou S."/>
            <person name="Cros-Aarteil S."/>
            <person name="Calhoun S."/>
            <person name="Haridas S."/>
            <person name="Kuo A."/>
            <person name="Mondo S."/>
            <person name="Pangilinan J."/>
            <person name="Riley R."/>
            <person name="Labutti K."/>
            <person name="Andreopoulos B."/>
            <person name="Lipzen A."/>
            <person name="Chen C."/>
            <person name="Yanf M."/>
            <person name="Daum C."/>
            <person name="Ng V."/>
            <person name="Clum A."/>
            <person name="Ohm R."/>
            <person name="Martin F."/>
            <person name="Silar P."/>
            <person name="Natvig D."/>
            <person name="Lalanne C."/>
            <person name="Gautier V."/>
            <person name="Ament-Velasquez S.L."/>
            <person name="Kruys A."/>
            <person name="Hutchinson M.I."/>
            <person name="Powell A.J."/>
            <person name="Barry K."/>
            <person name="Miller A.N."/>
            <person name="Grigoriev I.V."/>
            <person name="Debuchy R."/>
            <person name="Gladieux P."/>
            <person name="Thoren M.H."/>
            <person name="Johannesson H."/>
        </authorList>
    </citation>
    <scope>NUCLEOTIDE SEQUENCE</scope>
    <source>
        <strain evidence="5">CBS 532.94</strain>
    </source>
</reference>
<reference evidence="5" key="1">
    <citation type="journal article" date="2023" name="Mol. Phylogenet. Evol.">
        <title>Genome-scale phylogeny and comparative genomics of the fungal order Sordariales.</title>
        <authorList>
            <person name="Hensen N."/>
            <person name="Bonometti L."/>
            <person name="Westerberg I."/>
            <person name="Brannstrom I.O."/>
            <person name="Guillou S."/>
            <person name="Cros-Aarteil S."/>
            <person name="Calhoun S."/>
            <person name="Haridas S."/>
            <person name="Kuo A."/>
            <person name="Mondo S."/>
            <person name="Pangilinan J."/>
            <person name="Riley R."/>
            <person name="LaButti K."/>
            <person name="Andreopoulos B."/>
            <person name="Lipzen A."/>
            <person name="Chen C."/>
            <person name="Yan M."/>
            <person name="Daum C."/>
            <person name="Ng V."/>
            <person name="Clum A."/>
            <person name="Steindorff A."/>
            <person name="Ohm R.A."/>
            <person name="Martin F."/>
            <person name="Silar P."/>
            <person name="Natvig D.O."/>
            <person name="Lalanne C."/>
            <person name="Gautier V."/>
            <person name="Ament-Velasquez S.L."/>
            <person name="Kruys A."/>
            <person name="Hutchinson M.I."/>
            <person name="Powell A.J."/>
            <person name="Barry K."/>
            <person name="Miller A.N."/>
            <person name="Grigoriev I.V."/>
            <person name="Debuchy R."/>
            <person name="Gladieux P."/>
            <person name="Hiltunen Thoren M."/>
            <person name="Johannesson H."/>
        </authorList>
    </citation>
    <scope>NUCLEOTIDE SEQUENCE</scope>
    <source>
        <strain evidence="5">CBS 532.94</strain>
    </source>
</reference>
<dbReference type="EMBL" id="MU860829">
    <property type="protein sequence ID" value="KAK4232840.1"/>
    <property type="molecule type" value="Genomic_DNA"/>
</dbReference>
<gene>
    <name evidence="5" type="ORF">C8A03DRAFT_48407</name>
</gene>
<evidence type="ECO:0000256" key="2">
    <source>
        <dbReference type="ARBA" id="ARBA00006727"/>
    </source>
</evidence>
<feature type="transmembrane region" description="Helical" evidence="3">
    <location>
        <begin position="289"/>
        <end position="308"/>
    </location>
</feature>
<proteinExistence type="inferred from homology"/>
<feature type="transmembrane region" description="Helical" evidence="3">
    <location>
        <begin position="240"/>
        <end position="260"/>
    </location>
</feature>
<keyword evidence="6" id="KW-1185">Reference proteome</keyword>
<dbReference type="PANTHER" id="PTHR11360:SF230">
    <property type="entry name" value="MONOCARBOXYLATE TRANSPORTER, PUTATIVE (AFU_ORTHOLOGUE AFUA_2G12790)-RELATED"/>
    <property type="match status" value="1"/>
</dbReference>
<feature type="transmembrane region" description="Helical" evidence="3">
    <location>
        <begin position="172"/>
        <end position="197"/>
    </location>
</feature>
<dbReference type="AlphaFoldDB" id="A0AAN7C096"/>
<feature type="transmembrane region" description="Helical" evidence="3">
    <location>
        <begin position="104"/>
        <end position="126"/>
    </location>
</feature>
<dbReference type="PANTHER" id="PTHR11360">
    <property type="entry name" value="MONOCARBOXYLATE TRANSPORTER"/>
    <property type="match status" value="1"/>
</dbReference>
<dbReference type="GO" id="GO:0022857">
    <property type="term" value="F:transmembrane transporter activity"/>
    <property type="evidence" value="ECO:0007669"/>
    <property type="project" value="InterPro"/>
</dbReference>
<dbReference type="InterPro" id="IPR036259">
    <property type="entry name" value="MFS_trans_sf"/>
</dbReference>
<comment type="caution">
    <text evidence="5">The sequence shown here is derived from an EMBL/GenBank/DDBJ whole genome shotgun (WGS) entry which is preliminary data.</text>
</comment>
<keyword evidence="3" id="KW-0472">Membrane</keyword>
<dbReference type="InterPro" id="IPR020846">
    <property type="entry name" value="MFS_dom"/>
</dbReference>
<feature type="transmembrane region" description="Helical" evidence="3">
    <location>
        <begin position="445"/>
        <end position="468"/>
    </location>
</feature>
<feature type="transmembrane region" description="Helical" evidence="3">
    <location>
        <begin position="415"/>
        <end position="433"/>
    </location>
</feature>
<feature type="transmembrane region" description="Helical" evidence="3">
    <location>
        <begin position="209"/>
        <end position="228"/>
    </location>
</feature>
<name>A0AAN7C096_9PEZI</name>
<dbReference type="SUPFAM" id="SSF103473">
    <property type="entry name" value="MFS general substrate transporter"/>
    <property type="match status" value="1"/>
</dbReference>
<comment type="similarity">
    <text evidence="2">Belongs to the major facilitator superfamily. Monocarboxylate porter (TC 2.A.1.13) family.</text>
</comment>
<keyword evidence="3" id="KW-1133">Transmembrane helix</keyword>
<feature type="transmembrane region" description="Helical" evidence="3">
    <location>
        <begin position="133"/>
        <end position="152"/>
    </location>
</feature>
<dbReference type="PROSITE" id="PS50850">
    <property type="entry name" value="MFS"/>
    <property type="match status" value="1"/>
</dbReference>
<evidence type="ECO:0000256" key="1">
    <source>
        <dbReference type="ARBA" id="ARBA00004141"/>
    </source>
</evidence>
<feature type="domain" description="Major facilitator superfamily (MFS) profile" evidence="4">
    <location>
        <begin position="63"/>
        <end position="479"/>
    </location>
</feature>
<protein>
    <submittedName>
        <fullName evidence="5">Major facilitator superfamily domain-containing protein</fullName>
    </submittedName>
</protein>
<keyword evidence="3" id="KW-0812">Transmembrane</keyword>
<evidence type="ECO:0000313" key="6">
    <source>
        <dbReference type="Proteomes" id="UP001303760"/>
    </source>
</evidence>
<dbReference type="Gene3D" id="1.20.1250.20">
    <property type="entry name" value="MFS general substrate transporter like domains"/>
    <property type="match status" value="1"/>
</dbReference>
<dbReference type="InterPro" id="IPR011701">
    <property type="entry name" value="MFS"/>
</dbReference>
<evidence type="ECO:0000256" key="3">
    <source>
        <dbReference type="SAM" id="Phobius"/>
    </source>
</evidence>